<keyword evidence="2" id="KW-1133">Transmembrane helix</keyword>
<evidence type="ECO:0000313" key="3">
    <source>
        <dbReference type="EMBL" id="GCB63700.1"/>
    </source>
</evidence>
<dbReference type="PANTHER" id="PTHR47664:SF1">
    <property type="entry name" value="CHROMOSOME UNDETERMINED SCAFFOLD_14, WHOLE GENOME SHOTGUN SEQUENCE"/>
    <property type="match status" value="1"/>
</dbReference>
<feature type="transmembrane region" description="Helical" evidence="2">
    <location>
        <begin position="308"/>
        <end position="327"/>
    </location>
</feature>
<dbReference type="STRING" id="75743.A0A401NS64"/>
<feature type="region of interest" description="Disordered" evidence="1">
    <location>
        <begin position="163"/>
        <end position="194"/>
    </location>
</feature>
<dbReference type="OrthoDB" id="9950480at2759"/>
<dbReference type="PANTHER" id="PTHR47664">
    <property type="entry name" value="NLPC_P60 DOMAIN-CONTAINING PROTEIN"/>
    <property type="match status" value="1"/>
</dbReference>
<evidence type="ECO:0000313" key="4">
    <source>
        <dbReference type="Proteomes" id="UP000288216"/>
    </source>
</evidence>
<gene>
    <name evidence="3" type="ORF">scyTo_0000185</name>
</gene>
<keyword evidence="4" id="KW-1185">Reference proteome</keyword>
<feature type="compositionally biased region" description="Polar residues" evidence="1">
    <location>
        <begin position="278"/>
        <end position="288"/>
    </location>
</feature>
<dbReference type="OMA" id="CVSHCSE"/>
<protein>
    <submittedName>
        <fullName evidence="3">Uncharacterized protein</fullName>
    </submittedName>
</protein>
<accession>A0A401NS64</accession>
<organism evidence="3 4">
    <name type="scientific">Scyliorhinus torazame</name>
    <name type="common">Cloudy catshark</name>
    <name type="synonym">Catulus torazame</name>
    <dbReference type="NCBI Taxonomy" id="75743"/>
    <lineage>
        <taxon>Eukaryota</taxon>
        <taxon>Metazoa</taxon>
        <taxon>Chordata</taxon>
        <taxon>Craniata</taxon>
        <taxon>Vertebrata</taxon>
        <taxon>Chondrichthyes</taxon>
        <taxon>Elasmobranchii</taxon>
        <taxon>Galeomorphii</taxon>
        <taxon>Galeoidea</taxon>
        <taxon>Carcharhiniformes</taxon>
        <taxon>Scyliorhinidae</taxon>
        <taxon>Scyliorhinus</taxon>
    </lineage>
</organism>
<evidence type="ECO:0000256" key="1">
    <source>
        <dbReference type="SAM" id="MobiDB-lite"/>
    </source>
</evidence>
<comment type="caution">
    <text evidence="3">The sequence shown here is derived from an EMBL/GenBank/DDBJ whole genome shotgun (WGS) entry which is preliminary data.</text>
</comment>
<dbReference type="EMBL" id="BFAA01000031">
    <property type="protein sequence ID" value="GCB63700.1"/>
    <property type="molecule type" value="Genomic_DNA"/>
</dbReference>
<name>A0A401NS64_SCYTO</name>
<reference evidence="3 4" key="1">
    <citation type="journal article" date="2018" name="Nat. Ecol. Evol.">
        <title>Shark genomes provide insights into elasmobranch evolution and the origin of vertebrates.</title>
        <authorList>
            <person name="Hara Y"/>
            <person name="Yamaguchi K"/>
            <person name="Onimaru K"/>
            <person name="Kadota M"/>
            <person name="Koyanagi M"/>
            <person name="Keeley SD"/>
            <person name="Tatsumi K"/>
            <person name="Tanaka K"/>
            <person name="Motone F"/>
            <person name="Kageyama Y"/>
            <person name="Nozu R"/>
            <person name="Adachi N"/>
            <person name="Nishimura O"/>
            <person name="Nakagawa R"/>
            <person name="Tanegashima C"/>
            <person name="Kiyatake I"/>
            <person name="Matsumoto R"/>
            <person name="Murakumo K"/>
            <person name="Nishida K"/>
            <person name="Terakita A"/>
            <person name="Kuratani S"/>
            <person name="Sato K"/>
            <person name="Hyodo S Kuraku.S."/>
        </authorList>
    </citation>
    <scope>NUCLEOTIDE SEQUENCE [LARGE SCALE GENOMIC DNA]</scope>
</reference>
<proteinExistence type="predicted"/>
<keyword evidence="2" id="KW-0472">Membrane</keyword>
<evidence type="ECO:0000256" key="2">
    <source>
        <dbReference type="SAM" id="Phobius"/>
    </source>
</evidence>
<sequence>MANPPKLHVFGLWEETGAPGGNTRAHGENIWTGDAERTLGARWGRGMVQYFDSYKFLSTSYGDMKYHFKSINTWLQGICVSHCSEHKWNGPTRLPGKRSIFSLGDEGVAADERLNIENLNFQQTQALKETTRKPQTFREPMIVPCDSSMAISTSSQIEPLAMKSKTTKQRENELKATRDMETSKTHASVSRPNAHVNLSEDIQEASPKEIIHLAADNTGVSISQTNYITGAPMNQCLADSANVDTDGGAEGKKVKMAVKPEGKKKKRKQPLDQGTEVVENQVTKTSAPDPSHSGVLTVRFTQHEFRCVFLALLLALAFELLAVYLFVL</sequence>
<keyword evidence="2" id="KW-0812">Transmembrane</keyword>
<dbReference type="AlphaFoldDB" id="A0A401NS64"/>
<dbReference type="Proteomes" id="UP000288216">
    <property type="component" value="Unassembled WGS sequence"/>
</dbReference>
<feature type="compositionally biased region" description="Basic and acidic residues" evidence="1">
    <location>
        <begin position="168"/>
        <end position="184"/>
    </location>
</feature>
<feature type="region of interest" description="Disordered" evidence="1">
    <location>
        <begin position="258"/>
        <end position="292"/>
    </location>
</feature>